<feature type="compositionally biased region" description="Acidic residues" evidence="5">
    <location>
        <begin position="374"/>
        <end position="383"/>
    </location>
</feature>
<gene>
    <name evidence="7" type="ORF">Cgig2_030195</name>
</gene>
<dbReference type="Pfam" id="PF00010">
    <property type="entry name" value="HLH"/>
    <property type="match status" value="1"/>
</dbReference>
<dbReference type="GO" id="GO:0010017">
    <property type="term" value="P:red or far-red light signaling pathway"/>
    <property type="evidence" value="ECO:0007669"/>
    <property type="project" value="UniProtKB-ARBA"/>
</dbReference>
<evidence type="ECO:0000259" key="6">
    <source>
        <dbReference type="PROSITE" id="PS50888"/>
    </source>
</evidence>
<dbReference type="GO" id="GO:0005634">
    <property type="term" value="C:nucleus"/>
    <property type="evidence" value="ECO:0007669"/>
    <property type="project" value="UniProtKB-SubCell"/>
</dbReference>
<feature type="compositionally biased region" description="Polar residues" evidence="5">
    <location>
        <begin position="140"/>
        <end position="162"/>
    </location>
</feature>
<comment type="subcellular location">
    <subcellularLocation>
        <location evidence="1">Nucleus</location>
    </subcellularLocation>
</comment>
<dbReference type="InterPro" id="IPR036638">
    <property type="entry name" value="HLH_DNA-bd_sf"/>
</dbReference>
<dbReference type="FunFam" id="4.10.280.10:FF:000004">
    <property type="entry name" value="Basic helix-loop-helix transcription factor"/>
    <property type="match status" value="1"/>
</dbReference>
<comment type="caution">
    <text evidence="7">The sequence shown here is derived from an EMBL/GenBank/DDBJ whole genome shotgun (WGS) entry which is preliminary data.</text>
</comment>
<dbReference type="PANTHER" id="PTHR46807:SF1">
    <property type="entry name" value="TRANSCRIPTION FACTOR PIF3"/>
    <property type="match status" value="1"/>
</dbReference>
<evidence type="ECO:0000313" key="7">
    <source>
        <dbReference type="EMBL" id="KAJ8439260.1"/>
    </source>
</evidence>
<proteinExistence type="predicted"/>
<keyword evidence="8" id="KW-1185">Reference proteome</keyword>
<feature type="compositionally biased region" description="Low complexity" evidence="5">
    <location>
        <begin position="610"/>
        <end position="621"/>
    </location>
</feature>
<accession>A0A9Q1QG52</accession>
<feature type="compositionally biased region" description="Basic and acidic residues" evidence="5">
    <location>
        <begin position="262"/>
        <end position="273"/>
    </location>
</feature>
<feature type="region of interest" description="Disordered" evidence="5">
    <location>
        <begin position="25"/>
        <end position="58"/>
    </location>
</feature>
<feature type="region of interest" description="Disordered" evidence="5">
    <location>
        <begin position="260"/>
        <end position="408"/>
    </location>
</feature>
<keyword evidence="4" id="KW-0539">Nucleus</keyword>
<dbReference type="InterPro" id="IPR047265">
    <property type="entry name" value="PIF1-like_bHLH"/>
</dbReference>
<organism evidence="7 8">
    <name type="scientific">Carnegiea gigantea</name>
    <dbReference type="NCBI Taxonomy" id="171969"/>
    <lineage>
        <taxon>Eukaryota</taxon>
        <taxon>Viridiplantae</taxon>
        <taxon>Streptophyta</taxon>
        <taxon>Embryophyta</taxon>
        <taxon>Tracheophyta</taxon>
        <taxon>Spermatophyta</taxon>
        <taxon>Magnoliopsida</taxon>
        <taxon>eudicotyledons</taxon>
        <taxon>Gunneridae</taxon>
        <taxon>Pentapetalae</taxon>
        <taxon>Caryophyllales</taxon>
        <taxon>Cactineae</taxon>
        <taxon>Cactaceae</taxon>
        <taxon>Cactoideae</taxon>
        <taxon>Echinocereeae</taxon>
        <taxon>Carnegiea</taxon>
    </lineage>
</organism>
<feature type="compositionally biased region" description="Basic and acidic residues" evidence="5">
    <location>
        <begin position="285"/>
        <end position="299"/>
    </location>
</feature>
<dbReference type="GO" id="GO:0046983">
    <property type="term" value="F:protein dimerization activity"/>
    <property type="evidence" value="ECO:0007669"/>
    <property type="project" value="InterPro"/>
</dbReference>
<evidence type="ECO:0000256" key="4">
    <source>
        <dbReference type="ARBA" id="ARBA00023242"/>
    </source>
</evidence>
<evidence type="ECO:0000313" key="8">
    <source>
        <dbReference type="Proteomes" id="UP001153076"/>
    </source>
</evidence>
<dbReference type="Proteomes" id="UP001153076">
    <property type="component" value="Unassembled WGS sequence"/>
</dbReference>
<dbReference type="SUPFAM" id="SSF47459">
    <property type="entry name" value="HLH, helix-loop-helix DNA-binding domain"/>
    <property type="match status" value="1"/>
</dbReference>
<protein>
    <recommendedName>
        <fullName evidence="6">BHLH domain-containing protein</fullName>
    </recommendedName>
</protein>
<evidence type="ECO:0000256" key="5">
    <source>
        <dbReference type="SAM" id="MobiDB-lite"/>
    </source>
</evidence>
<evidence type="ECO:0000256" key="3">
    <source>
        <dbReference type="ARBA" id="ARBA00023163"/>
    </source>
</evidence>
<feature type="compositionally biased region" description="Basic and acidic residues" evidence="5">
    <location>
        <begin position="306"/>
        <end position="316"/>
    </location>
</feature>
<feature type="compositionally biased region" description="Polar residues" evidence="5">
    <location>
        <begin position="341"/>
        <end position="353"/>
    </location>
</feature>
<feature type="region of interest" description="Disordered" evidence="5">
    <location>
        <begin position="123"/>
        <end position="176"/>
    </location>
</feature>
<dbReference type="OrthoDB" id="690068at2759"/>
<keyword evidence="3" id="KW-0804">Transcription</keyword>
<feature type="compositionally biased region" description="Basic and acidic residues" evidence="5">
    <location>
        <begin position="165"/>
        <end position="176"/>
    </location>
</feature>
<dbReference type="EMBL" id="JAKOGI010000226">
    <property type="protein sequence ID" value="KAJ8439260.1"/>
    <property type="molecule type" value="Genomic_DNA"/>
</dbReference>
<evidence type="ECO:0000256" key="2">
    <source>
        <dbReference type="ARBA" id="ARBA00023015"/>
    </source>
</evidence>
<dbReference type="PROSITE" id="PS50888">
    <property type="entry name" value="BHLH"/>
    <property type="match status" value="1"/>
</dbReference>
<dbReference type="CDD" id="cd11445">
    <property type="entry name" value="bHLH_AtPIF_like"/>
    <property type="match status" value="1"/>
</dbReference>
<evidence type="ECO:0000256" key="1">
    <source>
        <dbReference type="ARBA" id="ARBA00004123"/>
    </source>
</evidence>
<feature type="region of interest" description="Disordered" evidence="5">
    <location>
        <begin position="605"/>
        <end position="661"/>
    </location>
</feature>
<dbReference type="GO" id="GO:0003700">
    <property type="term" value="F:DNA-binding transcription factor activity"/>
    <property type="evidence" value="ECO:0007669"/>
    <property type="project" value="InterPro"/>
</dbReference>
<feature type="compositionally biased region" description="Polar residues" evidence="5">
    <location>
        <begin position="317"/>
        <end position="327"/>
    </location>
</feature>
<dbReference type="AlphaFoldDB" id="A0A9Q1QG52"/>
<dbReference type="InterPro" id="IPR011598">
    <property type="entry name" value="bHLH_dom"/>
</dbReference>
<feature type="compositionally biased region" description="Low complexity" evidence="5">
    <location>
        <begin position="644"/>
        <end position="661"/>
    </location>
</feature>
<sequence length="661" mass="70475">MPLTEFLRMSKGKLDAKQIKASTSDVPAFSKVSRGPSSNTFPILTPKQAQEDSRMASSSKMAKLSSMDPGLTEFPLSVPSCEMGFDQDVDMLPWLNYPVHDPLHNDYASDFLRELSGVTVSELPTEQPLGSKEKRGGFLNNGQSSTVVNVASLKRGNSSKAPSSAEKHTRSESREVPRFLLPFQHNASKSGISGITGNNTCNIPHVTSQDSMGNPSSLCGFPSLRLQKLDAGQPSSSSGFTNFSYFSRPAAIARANHVTANDSKRLESDDKKCSLSSGTHANSLEVKESLPLKPTEESHSSNQAACKRDVTMKDASQDQAHGTSITNARIAGEKNKEPVFATSSVCSGNSAERTSNEHAHDLKRKARETMESDGPSDDADEESVGVRKAAPPRTGAKRSRAAEVHNLSERRRRDRINEKMRALQELIPNCNKADKASMLDEAIEYLKALQLQVQLFCLHSLQIQQMLSMGAGLYMQPMVVPPGMQSIHGAHMPHFSPMGVGMGMGMGLGMNMLDVNSGMKLMPFQGLQYPVIGAGPTLHVMPGSSLQPFAHPGQGLTMAAQRAPVLPVSGIPPLKVPMAANVSGVAGSTSAAMLAPYSNSKDGLQSIPKNSVNGSVNSASNQAKNLGPENPSPSHDKVQVLNKTTGATTTSAAGGTDKMPG</sequence>
<name>A0A9Q1QG52_9CARY</name>
<feature type="domain" description="BHLH" evidence="6">
    <location>
        <begin position="400"/>
        <end position="449"/>
    </location>
</feature>
<keyword evidence="2" id="KW-0805">Transcription regulation</keyword>
<dbReference type="Gene3D" id="4.10.280.10">
    <property type="entry name" value="Helix-loop-helix DNA-binding domain"/>
    <property type="match status" value="1"/>
</dbReference>
<reference evidence="7" key="1">
    <citation type="submission" date="2022-04" db="EMBL/GenBank/DDBJ databases">
        <title>Carnegiea gigantea Genome sequencing and assembly v2.</title>
        <authorList>
            <person name="Copetti D."/>
            <person name="Sanderson M.J."/>
            <person name="Burquez A."/>
            <person name="Wojciechowski M.F."/>
        </authorList>
    </citation>
    <scope>NUCLEOTIDE SEQUENCE</scope>
    <source>
        <strain evidence="7">SGP5-SGP5p</strain>
        <tissue evidence="7">Aerial part</tissue>
    </source>
</reference>
<dbReference type="InterPro" id="IPR044273">
    <property type="entry name" value="PIF3-like"/>
</dbReference>
<dbReference type="SMART" id="SM00353">
    <property type="entry name" value="HLH"/>
    <property type="match status" value="1"/>
</dbReference>
<dbReference type="PANTHER" id="PTHR46807">
    <property type="entry name" value="TRANSCRIPTION FACTOR PIF3"/>
    <property type="match status" value="1"/>
</dbReference>